<name>A0ACB8V0T7_9EURO</name>
<gene>
    <name evidence="1" type="ORF">LOY88_001932</name>
</gene>
<protein>
    <submittedName>
        <fullName evidence="1">Uncharacterized protein</fullName>
    </submittedName>
</protein>
<reference evidence="1" key="1">
    <citation type="journal article" date="2022" name="bioRxiv">
        <title>Population genetic analysis of Ophidiomyces ophidiicola, the causative agent of snake fungal disease, indicates recent introductions to the USA.</title>
        <authorList>
            <person name="Ladner J.T."/>
            <person name="Palmer J.M."/>
            <person name="Ettinger C.L."/>
            <person name="Stajich J.E."/>
            <person name="Farrell T.M."/>
            <person name="Glorioso B.M."/>
            <person name="Lawson B."/>
            <person name="Price S.J."/>
            <person name="Stengle A.G."/>
            <person name="Grear D.A."/>
            <person name="Lorch J.M."/>
        </authorList>
    </citation>
    <scope>NUCLEOTIDE SEQUENCE</scope>
    <source>
        <strain evidence="1">NWHC 24266-5</strain>
    </source>
</reference>
<proteinExistence type="predicted"/>
<accession>A0ACB8V0T7</accession>
<evidence type="ECO:0000313" key="1">
    <source>
        <dbReference type="EMBL" id="KAI2389913.1"/>
    </source>
</evidence>
<dbReference type="EMBL" id="JALBCA010000021">
    <property type="protein sequence ID" value="KAI2389913.1"/>
    <property type="molecule type" value="Genomic_DNA"/>
</dbReference>
<organism evidence="1">
    <name type="scientific">Ophidiomyces ophidiicola</name>
    <dbReference type="NCBI Taxonomy" id="1387563"/>
    <lineage>
        <taxon>Eukaryota</taxon>
        <taxon>Fungi</taxon>
        <taxon>Dikarya</taxon>
        <taxon>Ascomycota</taxon>
        <taxon>Pezizomycotina</taxon>
        <taxon>Eurotiomycetes</taxon>
        <taxon>Eurotiomycetidae</taxon>
        <taxon>Onygenales</taxon>
        <taxon>Onygenaceae</taxon>
        <taxon>Ophidiomyces</taxon>
    </lineage>
</organism>
<sequence length="281" mass="30262">MSDTDESPAQRAARLRRERREAKIKAGGSARLEKITSLSGRPATSMKDESSPSISPFNSTPEPQLPEPSPSISPLPKPPAVADQSSESVEAQEAYLRALLRSKQPIDQPQDQDPTAALLNSLIGLDSAAPDNRGVVDAAGVPPLDVLSQNLTAAFGVPPSIATFFTQQLQPETPETQKKNRAWQVLHALFACAVGVWLVTMYRTSILTYGAHPPPPATAQSPFVIFLTAELVLNGARLVSNTGNSQLKSVRPWMQTFSSIMRDGRIILFVLGMSSLLRGEA</sequence>
<comment type="caution">
    <text evidence="1">The sequence shown here is derived from an EMBL/GenBank/DDBJ whole genome shotgun (WGS) entry which is preliminary data.</text>
</comment>